<evidence type="ECO:0000256" key="2">
    <source>
        <dbReference type="ARBA" id="ARBA00004609"/>
    </source>
</evidence>
<evidence type="ECO:0000313" key="13">
    <source>
        <dbReference type="Proteomes" id="UP000000702"/>
    </source>
</evidence>
<evidence type="ECO:0000256" key="7">
    <source>
        <dbReference type="ARBA" id="ARBA00023180"/>
    </source>
</evidence>
<dbReference type="VEuPathDB" id="TriTrypDB:TcIL3000_0_01860"/>
<evidence type="ECO:0000256" key="8">
    <source>
        <dbReference type="ARBA" id="ARBA00023288"/>
    </source>
</evidence>
<keyword evidence="7" id="KW-0325">Glycoprotein</keyword>
<keyword evidence="8" id="KW-0449">Lipoprotein</keyword>
<dbReference type="InterPro" id="IPR025932">
    <property type="entry name" value="Trypano_VSG_B_N_dom"/>
</dbReference>
<comment type="function">
    <text evidence="1">VSG forms a coat on the surface of the parasite. The trypanosome evades the immune response of the host by expressing a series of antigenically distinct VSGs from an estimated 1000 VSG genes.</text>
</comment>
<feature type="region of interest" description="Disordered" evidence="9">
    <location>
        <begin position="309"/>
        <end position="348"/>
    </location>
</feature>
<gene>
    <name evidence="12" type="ORF">TCIL3000_0_01860</name>
</gene>
<feature type="compositionally biased region" description="Polar residues" evidence="9">
    <location>
        <begin position="313"/>
        <end position="335"/>
    </location>
</feature>
<name>F9WHN3_TRYCI</name>
<dbReference type="Pfam" id="PF13206">
    <property type="entry name" value="VSG_B"/>
    <property type="match status" value="1"/>
</dbReference>
<keyword evidence="3" id="KW-1003">Cell membrane</keyword>
<keyword evidence="5 10" id="KW-0732">Signal</keyword>
<evidence type="ECO:0000256" key="6">
    <source>
        <dbReference type="ARBA" id="ARBA00023136"/>
    </source>
</evidence>
<feature type="region of interest" description="Disordered" evidence="9">
    <location>
        <begin position="261"/>
        <end position="287"/>
    </location>
</feature>
<evidence type="ECO:0000256" key="10">
    <source>
        <dbReference type="SAM" id="SignalP"/>
    </source>
</evidence>
<comment type="caution">
    <text evidence="12">The sequence shown here is derived from an EMBL/GenBank/DDBJ whole genome shotgun (WGS) entry which is preliminary data.</text>
</comment>
<feature type="chain" id="PRO_5003390350" evidence="10">
    <location>
        <begin position="22"/>
        <end position="372"/>
    </location>
</feature>
<evidence type="ECO:0000256" key="1">
    <source>
        <dbReference type="ARBA" id="ARBA00002523"/>
    </source>
</evidence>
<sequence>MCGKVSVVMALLSVRFLVAEGYNDGVFKKLCDVLRKTRALYKLEKDNSTLKKSLEQAIYGTQTTALFNDDGGVEINQNCGGLKMRSYLCTFYGGAPAWHGKDGCLAESLFGTIMCVCTPGDSKSGIINFCGVDIKNYKGKTWSGKWLNSEEQNELIKKVLREVNEKCPEDGGHGLQGEAKLKDLKNSLDALKEKLKPTIGGNFFYFGENGWGGCSGTNGDNVCASYKGSMANKKNINIPWMQKIVTTLEDLSKTVETQARTLDATSSAHSTPEASGTLPESRENAENAKAAVQVKHSADEKNEDIGLLESEVENSGNPESSVVESSTARTTGENRTTTHHHLTEIPHITNNPNEDGFLITSKFSFILAALLN</sequence>
<feature type="compositionally biased region" description="Polar residues" evidence="9">
    <location>
        <begin position="261"/>
        <end position="274"/>
    </location>
</feature>
<dbReference type="EMBL" id="CAEQ01002464">
    <property type="protein sequence ID" value="CCD16827.1"/>
    <property type="molecule type" value="Genomic_DNA"/>
</dbReference>
<evidence type="ECO:0000256" key="4">
    <source>
        <dbReference type="ARBA" id="ARBA00022622"/>
    </source>
</evidence>
<reference evidence="12 13" key="2">
    <citation type="journal article" date="2012" name="Proc. Natl. Acad. Sci. U.S.A.">
        <title>Antigenic diversity is generated by distinct evolutionary mechanisms in African trypanosome species.</title>
        <authorList>
            <person name="Jackson A.P."/>
            <person name="Berry A."/>
            <person name="Aslett M."/>
            <person name="Allison H.C."/>
            <person name="Burton P."/>
            <person name="Vavrova-Anderson J."/>
            <person name="Brown R."/>
            <person name="Browne H."/>
            <person name="Corton N."/>
            <person name="Hauser H."/>
            <person name="Gamble J."/>
            <person name="Gilderthorp R."/>
            <person name="Marcello L."/>
            <person name="McQuillan J."/>
            <person name="Otto T.D."/>
            <person name="Quail M.A."/>
            <person name="Sanders M.J."/>
            <person name="van Tonder A."/>
            <person name="Ginger M.L."/>
            <person name="Field M.C."/>
            <person name="Barry J.D."/>
            <person name="Hertz-Fowler C."/>
            <person name="Berriman M."/>
        </authorList>
    </citation>
    <scope>NUCLEOTIDE SEQUENCE [LARGE SCALE GENOMIC DNA]</scope>
    <source>
        <strain evidence="12 13">IL3000</strain>
    </source>
</reference>
<protein>
    <submittedName>
        <fullName evidence="12">Variant surface glycoprotein</fullName>
    </submittedName>
</protein>
<evidence type="ECO:0000313" key="12">
    <source>
        <dbReference type="EMBL" id="CCD16827.1"/>
    </source>
</evidence>
<evidence type="ECO:0000256" key="5">
    <source>
        <dbReference type="ARBA" id="ARBA00022729"/>
    </source>
</evidence>
<comment type="subcellular location">
    <subcellularLocation>
        <location evidence="2">Cell membrane</location>
        <topology evidence="2">Lipid-anchor</topology>
        <topology evidence="2">GPI-anchor</topology>
    </subcellularLocation>
</comment>
<organism evidence="12 13">
    <name type="scientific">Trypanosoma congolense (strain IL3000)</name>
    <dbReference type="NCBI Taxonomy" id="1068625"/>
    <lineage>
        <taxon>Eukaryota</taxon>
        <taxon>Discoba</taxon>
        <taxon>Euglenozoa</taxon>
        <taxon>Kinetoplastea</taxon>
        <taxon>Metakinetoplastina</taxon>
        <taxon>Trypanosomatida</taxon>
        <taxon>Trypanosomatidae</taxon>
        <taxon>Trypanosoma</taxon>
        <taxon>Nannomonas</taxon>
    </lineage>
</organism>
<evidence type="ECO:0000256" key="9">
    <source>
        <dbReference type="SAM" id="MobiDB-lite"/>
    </source>
</evidence>
<feature type="domain" description="Trypanosome variant surface glycoprotein B-type N-terminal" evidence="11">
    <location>
        <begin position="44"/>
        <end position="259"/>
    </location>
</feature>
<keyword evidence="13" id="KW-1185">Reference proteome</keyword>
<proteinExistence type="predicted"/>
<evidence type="ECO:0000256" key="3">
    <source>
        <dbReference type="ARBA" id="ARBA00022475"/>
    </source>
</evidence>
<reference evidence="13" key="1">
    <citation type="submission" date="2011-07" db="EMBL/GenBank/DDBJ databases">
        <title>Divergent evolution of antigenic variation in African trypanosomes.</title>
        <authorList>
            <person name="Jackson A.P."/>
            <person name="Berry A."/>
            <person name="Allison H.C."/>
            <person name="Burton P."/>
            <person name="Anderson J."/>
            <person name="Aslett M."/>
            <person name="Brown R."/>
            <person name="Corton N."/>
            <person name="Harris D."/>
            <person name="Hauser H."/>
            <person name="Gamble J."/>
            <person name="Gilderthorp R."/>
            <person name="McQuillan J."/>
            <person name="Quail M.A."/>
            <person name="Sanders M."/>
            <person name="Van Tonder A."/>
            <person name="Ginger M.L."/>
            <person name="Donelson J.E."/>
            <person name="Field M.C."/>
            <person name="Barry J.D."/>
            <person name="Berriman M."/>
            <person name="Hertz-Fowler C."/>
        </authorList>
    </citation>
    <scope>NUCLEOTIDE SEQUENCE [LARGE SCALE GENOMIC DNA]</scope>
    <source>
        <strain evidence="13">IL3000</strain>
    </source>
</reference>
<accession>F9WHN3</accession>
<feature type="signal peptide" evidence="10">
    <location>
        <begin position="1"/>
        <end position="21"/>
    </location>
</feature>
<evidence type="ECO:0000259" key="11">
    <source>
        <dbReference type="Pfam" id="PF13206"/>
    </source>
</evidence>
<dbReference type="GO" id="GO:0098552">
    <property type="term" value="C:side of membrane"/>
    <property type="evidence" value="ECO:0007669"/>
    <property type="project" value="UniProtKB-KW"/>
</dbReference>
<keyword evidence="6" id="KW-0472">Membrane</keyword>
<keyword evidence="4" id="KW-0336">GPI-anchor</keyword>
<dbReference type="GO" id="GO:0005886">
    <property type="term" value="C:plasma membrane"/>
    <property type="evidence" value="ECO:0007669"/>
    <property type="project" value="UniProtKB-SubCell"/>
</dbReference>
<dbReference type="AlphaFoldDB" id="F9WHN3"/>
<dbReference type="Proteomes" id="UP000000702">
    <property type="component" value="Unassembled WGS sequence"/>
</dbReference>